<dbReference type="EMBL" id="CM026426">
    <property type="protein sequence ID" value="KAG0575186.1"/>
    <property type="molecule type" value="Genomic_DNA"/>
</dbReference>
<keyword evidence="2" id="KW-1185">Reference proteome</keyword>
<reference evidence="1" key="1">
    <citation type="submission" date="2020-06" db="EMBL/GenBank/DDBJ databases">
        <title>WGS assembly of Ceratodon purpureus strain R40.</title>
        <authorList>
            <person name="Carey S.B."/>
            <person name="Jenkins J."/>
            <person name="Shu S."/>
            <person name="Lovell J.T."/>
            <person name="Sreedasyam A."/>
            <person name="Maumus F."/>
            <person name="Tiley G.P."/>
            <person name="Fernandez-Pozo N."/>
            <person name="Barry K."/>
            <person name="Chen C."/>
            <person name="Wang M."/>
            <person name="Lipzen A."/>
            <person name="Daum C."/>
            <person name="Saski C.A."/>
            <person name="Payton A.C."/>
            <person name="Mcbreen J.C."/>
            <person name="Conrad R.E."/>
            <person name="Kollar L.M."/>
            <person name="Olsson S."/>
            <person name="Huttunen S."/>
            <person name="Landis J.B."/>
            <person name="Wickett N.J."/>
            <person name="Johnson M.G."/>
            <person name="Rensing S.A."/>
            <person name="Grimwood J."/>
            <person name="Schmutz J."/>
            <person name="Mcdaniel S.F."/>
        </authorList>
    </citation>
    <scope>NUCLEOTIDE SEQUENCE</scope>
    <source>
        <strain evidence="1">R40</strain>
    </source>
</reference>
<evidence type="ECO:0000313" key="1">
    <source>
        <dbReference type="EMBL" id="KAG0575186.1"/>
    </source>
</evidence>
<name>A0A8T0HWF5_CERPU</name>
<dbReference type="Proteomes" id="UP000822688">
    <property type="component" value="Chromosome V"/>
</dbReference>
<dbReference type="AlphaFoldDB" id="A0A8T0HWF5"/>
<gene>
    <name evidence="1" type="ORF">KC19_VG325000</name>
</gene>
<proteinExistence type="predicted"/>
<organism evidence="1 2">
    <name type="scientific">Ceratodon purpureus</name>
    <name type="common">Fire moss</name>
    <name type="synonym">Dicranum purpureum</name>
    <dbReference type="NCBI Taxonomy" id="3225"/>
    <lineage>
        <taxon>Eukaryota</taxon>
        <taxon>Viridiplantae</taxon>
        <taxon>Streptophyta</taxon>
        <taxon>Embryophyta</taxon>
        <taxon>Bryophyta</taxon>
        <taxon>Bryophytina</taxon>
        <taxon>Bryopsida</taxon>
        <taxon>Dicranidae</taxon>
        <taxon>Pseudoditrichales</taxon>
        <taxon>Ditrichaceae</taxon>
        <taxon>Ceratodon</taxon>
    </lineage>
</organism>
<sequence>MPKGATFSRRSPDLLWIGGFTAGVGRTASTTTPMGVAAVWRNPELDCVVHSSGASRGMSTWNLVWGTNIDIGFSTDNKSKNSGRTLGMPERD</sequence>
<comment type="caution">
    <text evidence="1">The sequence shown here is derived from an EMBL/GenBank/DDBJ whole genome shotgun (WGS) entry which is preliminary data.</text>
</comment>
<accession>A0A8T0HWF5</accession>
<protein>
    <submittedName>
        <fullName evidence="1">Uncharacterized protein</fullName>
    </submittedName>
</protein>
<evidence type="ECO:0000313" key="2">
    <source>
        <dbReference type="Proteomes" id="UP000822688"/>
    </source>
</evidence>